<gene>
    <name evidence="8" type="ORF">BN1708_004980</name>
</gene>
<comment type="similarity">
    <text evidence="1 6">Belongs to the cytochrome P450 family.</text>
</comment>
<dbReference type="EMBL" id="CVQH01021195">
    <property type="protein sequence ID" value="CRK29521.1"/>
    <property type="molecule type" value="Genomic_DNA"/>
</dbReference>
<keyword evidence="7" id="KW-0472">Membrane</keyword>
<keyword evidence="2 5" id="KW-0479">Metal-binding</keyword>
<evidence type="ECO:0000256" key="5">
    <source>
        <dbReference type="PIRSR" id="PIRSR602401-1"/>
    </source>
</evidence>
<keyword evidence="9" id="KW-1185">Reference proteome</keyword>
<dbReference type="GO" id="GO:0020037">
    <property type="term" value="F:heme binding"/>
    <property type="evidence" value="ECO:0007669"/>
    <property type="project" value="InterPro"/>
</dbReference>
<keyword evidence="3 6" id="KW-0560">Oxidoreductase</keyword>
<keyword evidence="4 5" id="KW-0408">Iron</keyword>
<feature type="transmembrane region" description="Helical" evidence="7">
    <location>
        <begin position="39"/>
        <end position="57"/>
    </location>
</feature>
<dbReference type="AlphaFoldDB" id="A0A0G4M5I3"/>
<keyword evidence="7" id="KW-1133">Transmembrane helix</keyword>
<evidence type="ECO:0000256" key="6">
    <source>
        <dbReference type="RuleBase" id="RU000461"/>
    </source>
</evidence>
<accession>A0A0G4M5I3</accession>
<dbReference type="InterPro" id="IPR002401">
    <property type="entry name" value="Cyt_P450_E_grp-I"/>
</dbReference>
<evidence type="ECO:0008006" key="10">
    <source>
        <dbReference type="Google" id="ProtNLM"/>
    </source>
</evidence>
<sequence length="528" mass="58716">MASRPQFDICLSSSVDKSSSPLAEYHCCRKIMVLLSNPLVLGAVALSLLLWAVLGRVRLKRHGSALRNAPNTWPVVGNGLIFIQARQKLFRYFVTCERLHGYETLQIAVPSLPPGVIISDPKNLEYVFKHEGIFAKGSFVKERSWDLFGNGIINADGDLWKVQRKAGLSFLSTANLKILTQIALPRYLAQSVAHLKSQCGGAVVDLQAVFHEITTLLMGDMAYNMEMHADDEFSKAFDHASGATAERFQNPLWFIMEIFFGSTLRKNLQIVKSYGAKMVDNAVRDRESASKSFTGGSGTGIVDKSQHIEGSLIQSFLDAIGDKKMVADAALNYLSAGRDTTAQALTWTFYLLMRHPDVLAKVRQEVRRPVDDDRDLADLPYTHAVFNEALRLYPPIPFEIKQAIEHTTLPDGTFLPKGSVVVWCTWAMNRSYTTWGADADDFRPERWLEDGKVANRSAAEFPVFNGGPRTCLGKRMAEVTAVHVIAVMGSTFDFEPTGHEERVSKSSLTLPMKGGLPVRVMENQLWTP</sequence>
<evidence type="ECO:0000256" key="7">
    <source>
        <dbReference type="SAM" id="Phobius"/>
    </source>
</evidence>
<dbReference type="GO" id="GO:0016705">
    <property type="term" value="F:oxidoreductase activity, acting on paired donors, with incorporation or reduction of molecular oxygen"/>
    <property type="evidence" value="ECO:0007669"/>
    <property type="project" value="InterPro"/>
</dbReference>
<dbReference type="GO" id="GO:0004497">
    <property type="term" value="F:monooxygenase activity"/>
    <property type="evidence" value="ECO:0007669"/>
    <property type="project" value="UniProtKB-KW"/>
</dbReference>
<dbReference type="PRINTS" id="PR00463">
    <property type="entry name" value="EP450I"/>
</dbReference>
<dbReference type="InterPro" id="IPR001128">
    <property type="entry name" value="Cyt_P450"/>
</dbReference>
<dbReference type="Proteomes" id="UP000044602">
    <property type="component" value="Unassembled WGS sequence"/>
</dbReference>
<organism evidence="8 9">
    <name type="scientific">Verticillium longisporum</name>
    <name type="common">Verticillium dahliae var. longisporum</name>
    <dbReference type="NCBI Taxonomy" id="100787"/>
    <lineage>
        <taxon>Eukaryota</taxon>
        <taxon>Fungi</taxon>
        <taxon>Dikarya</taxon>
        <taxon>Ascomycota</taxon>
        <taxon>Pezizomycotina</taxon>
        <taxon>Sordariomycetes</taxon>
        <taxon>Hypocreomycetidae</taxon>
        <taxon>Glomerellales</taxon>
        <taxon>Plectosphaerellaceae</taxon>
        <taxon>Verticillium</taxon>
    </lineage>
</organism>
<reference evidence="8 9" key="1">
    <citation type="submission" date="2015-05" db="EMBL/GenBank/DDBJ databases">
        <authorList>
            <person name="Wang D.B."/>
            <person name="Wang M."/>
        </authorList>
    </citation>
    <scope>NUCLEOTIDE SEQUENCE [LARGE SCALE GENOMIC DNA]</scope>
    <source>
        <strain evidence="8">VL1</strain>
    </source>
</reference>
<evidence type="ECO:0000256" key="2">
    <source>
        <dbReference type="ARBA" id="ARBA00022723"/>
    </source>
</evidence>
<dbReference type="STRING" id="100787.A0A0G4M5I3"/>
<dbReference type="PRINTS" id="PR00385">
    <property type="entry name" value="P450"/>
</dbReference>
<evidence type="ECO:0000256" key="3">
    <source>
        <dbReference type="ARBA" id="ARBA00023002"/>
    </source>
</evidence>
<keyword evidence="5 6" id="KW-0349">Heme</keyword>
<dbReference type="GO" id="GO:0006629">
    <property type="term" value="P:lipid metabolic process"/>
    <property type="evidence" value="ECO:0007669"/>
    <property type="project" value="UniProtKB-ARBA"/>
</dbReference>
<proteinExistence type="inferred from homology"/>
<evidence type="ECO:0000256" key="1">
    <source>
        <dbReference type="ARBA" id="ARBA00010617"/>
    </source>
</evidence>
<dbReference type="PROSITE" id="PS00086">
    <property type="entry name" value="CYTOCHROME_P450"/>
    <property type="match status" value="1"/>
</dbReference>
<protein>
    <recommendedName>
        <fullName evidence="10">Cytochrome P450</fullName>
    </recommendedName>
</protein>
<evidence type="ECO:0000313" key="8">
    <source>
        <dbReference type="EMBL" id="CRK29521.1"/>
    </source>
</evidence>
<dbReference type="GO" id="GO:0005506">
    <property type="term" value="F:iron ion binding"/>
    <property type="evidence" value="ECO:0007669"/>
    <property type="project" value="InterPro"/>
</dbReference>
<dbReference type="Gene3D" id="1.10.630.10">
    <property type="entry name" value="Cytochrome P450"/>
    <property type="match status" value="1"/>
</dbReference>
<name>A0A0G4M5I3_VERLO</name>
<dbReference type="Pfam" id="PF00067">
    <property type="entry name" value="p450"/>
    <property type="match status" value="1"/>
</dbReference>
<dbReference type="PANTHER" id="PTHR24296">
    <property type="entry name" value="CYTOCHROME P450"/>
    <property type="match status" value="1"/>
</dbReference>
<evidence type="ECO:0000313" key="9">
    <source>
        <dbReference type="Proteomes" id="UP000044602"/>
    </source>
</evidence>
<dbReference type="InterPro" id="IPR036396">
    <property type="entry name" value="Cyt_P450_sf"/>
</dbReference>
<evidence type="ECO:0000256" key="4">
    <source>
        <dbReference type="ARBA" id="ARBA00023004"/>
    </source>
</evidence>
<keyword evidence="6" id="KW-0503">Monooxygenase</keyword>
<feature type="binding site" description="axial binding residue" evidence="5">
    <location>
        <position position="471"/>
    </location>
    <ligand>
        <name>heme</name>
        <dbReference type="ChEBI" id="CHEBI:30413"/>
    </ligand>
    <ligandPart>
        <name>Fe</name>
        <dbReference type="ChEBI" id="CHEBI:18248"/>
    </ligandPart>
</feature>
<dbReference type="SUPFAM" id="SSF48264">
    <property type="entry name" value="Cytochrome P450"/>
    <property type="match status" value="1"/>
</dbReference>
<keyword evidence="7" id="KW-0812">Transmembrane</keyword>
<comment type="cofactor">
    <cofactor evidence="5">
        <name>heme</name>
        <dbReference type="ChEBI" id="CHEBI:30413"/>
    </cofactor>
</comment>
<dbReference type="InterPro" id="IPR017972">
    <property type="entry name" value="Cyt_P450_CS"/>
</dbReference>